<evidence type="ECO:0000313" key="4">
    <source>
        <dbReference type="Proteomes" id="UP000008080"/>
    </source>
</evidence>
<accession>Q6MIB8</accession>
<keyword evidence="1" id="KW-0732">Signal</keyword>
<protein>
    <recommendedName>
        <fullName evidence="2">Peptidase C1A papain C-terminal domain-containing protein</fullName>
    </recommendedName>
</protein>
<feature type="domain" description="Peptidase C1A papain C-terminal" evidence="2">
    <location>
        <begin position="151"/>
        <end position="391"/>
    </location>
</feature>
<dbReference type="HOGENOM" id="CLU_632616_0_0_7"/>
<dbReference type="InterPro" id="IPR000169">
    <property type="entry name" value="Pept_cys_AS"/>
</dbReference>
<dbReference type="CDD" id="cd02619">
    <property type="entry name" value="Peptidase_C1"/>
    <property type="match status" value="1"/>
</dbReference>
<proteinExistence type="predicted"/>
<dbReference type="GO" id="GO:0006508">
    <property type="term" value="P:proteolysis"/>
    <property type="evidence" value="ECO:0007669"/>
    <property type="project" value="InterPro"/>
</dbReference>
<dbReference type="eggNOG" id="ENOG5033WTI">
    <property type="taxonomic scope" value="Bacteria"/>
</dbReference>
<evidence type="ECO:0000256" key="1">
    <source>
        <dbReference type="SAM" id="SignalP"/>
    </source>
</evidence>
<dbReference type="AlphaFoldDB" id="Q6MIB8"/>
<keyword evidence="4" id="KW-1185">Reference proteome</keyword>
<dbReference type="RefSeq" id="WP_011165600.1">
    <property type="nucleotide sequence ID" value="NC_005363.1"/>
</dbReference>
<dbReference type="Pfam" id="PF00112">
    <property type="entry name" value="Peptidase_C1"/>
    <property type="match status" value="1"/>
</dbReference>
<sequence length="422" mass="47408">MRSTLIAILFLTAFPLAEALAENCSISSIQTQAKQIALGYQKYDMSMEIDSLTSRMQRCKIPSRRLGVPDTFYPTLRTQTLRAEFNRIQVDMEQYANTGRINEFVEAYTAYGKALGFPPNILKSFTNGLKAKAEKSYAREKKSCKPMDVSKEMGPVRNQDSIGWCYAFAAADILSFKLKKKISAADIAVNYNDSLFNTGAKYVGVKAGSLEGGFPSSALEGAIEKGLCLEKDFPSEDNINGEYQELITQIDKLGRDEITSWSAPNCEKVYQTSRRLFPNVSTKDLEHILKTSSRADFIDQMANRTCKQRIKTNLKVSSPWTFREKSLGDEIDEQLSAKNPVVLSYDATGLTDRRDYSELGMHASVLVGRRFNEKSGQCEYLLRNSWGRSCGYYDPSYQCKEGNIWIPKADIVKRGKGATYVK</sequence>
<feature type="signal peptide" evidence="1">
    <location>
        <begin position="1"/>
        <end position="19"/>
    </location>
</feature>
<dbReference type="Proteomes" id="UP000008080">
    <property type="component" value="Chromosome"/>
</dbReference>
<dbReference type="GO" id="GO:0008234">
    <property type="term" value="F:cysteine-type peptidase activity"/>
    <property type="evidence" value="ECO:0007669"/>
    <property type="project" value="InterPro"/>
</dbReference>
<dbReference type="EMBL" id="BX842655">
    <property type="protein sequence ID" value="CAE78062.1"/>
    <property type="molecule type" value="Genomic_DNA"/>
</dbReference>
<dbReference type="Gene3D" id="3.90.70.10">
    <property type="entry name" value="Cysteine proteinases"/>
    <property type="match status" value="1"/>
</dbReference>
<dbReference type="SUPFAM" id="SSF54001">
    <property type="entry name" value="Cysteine proteinases"/>
    <property type="match status" value="1"/>
</dbReference>
<dbReference type="PROSITE" id="PS00139">
    <property type="entry name" value="THIOL_PROTEASE_CYS"/>
    <property type="match status" value="1"/>
</dbReference>
<evidence type="ECO:0000259" key="2">
    <source>
        <dbReference type="Pfam" id="PF00112"/>
    </source>
</evidence>
<name>Q6MIB8_BDEBA</name>
<feature type="chain" id="PRO_5004277548" description="Peptidase C1A papain C-terminal domain-containing protein" evidence="1">
    <location>
        <begin position="20"/>
        <end position="422"/>
    </location>
</feature>
<organism evidence="3 4">
    <name type="scientific">Bdellovibrio bacteriovorus (strain ATCC 15356 / DSM 50701 / NCIMB 9529 / HD100)</name>
    <dbReference type="NCBI Taxonomy" id="264462"/>
    <lineage>
        <taxon>Bacteria</taxon>
        <taxon>Pseudomonadati</taxon>
        <taxon>Bdellovibrionota</taxon>
        <taxon>Bdellovibrionia</taxon>
        <taxon>Bdellovibrionales</taxon>
        <taxon>Pseudobdellovibrionaceae</taxon>
        <taxon>Bdellovibrio</taxon>
    </lineage>
</organism>
<dbReference type="InterPro" id="IPR000668">
    <property type="entry name" value="Peptidase_C1A_C"/>
</dbReference>
<dbReference type="InterPro" id="IPR038765">
    <property type="entry name" value="Papain-like_cys_pep_sf"/>
</dbReference>
<reference evidence="3 4" key="1">
    <citation type="journal article" date="2004" name="Science">
        <title>A predator unmasked: life cycle of Bdellovibrio bacteriovorus from a genomic perspective.</title>
        <authorList>
            <person name="Rendulic S."/>
            <person name="Jagtap P."/>
            <person name="Rosinus A."/>
            <person name="Eppinger M."/>
            <person name="Baar C."/>
            <person name="Lanz C."/>
            <person name="Keller H."/>
            <person name="Lambert C."/>
            <person name="Evans K.J."/>
            <person name="Goesmann A."/>
            <person name="Meyer F."/>
            <person name="Sockett R.E."/>
            <person name="Schuster S.C."/>
        </authorList>
    </citation>
    <scope>NUCLEOTIDE SEQUENCE [LARGE SCALE GENOMIC DNA]</scope>
    <source>
        <strain evidence="4">ATCC 15356 / DSM 50701 / NCIMB 9529 / HD100</strain>
    </source>
</reference>
<dbReference type="STRING" id="264462.Bd3247"/>
<dbReference type="GeneID" id="93014082"/>
<dbReference type="KEGG" id="bba:Bd3247"/>
<evidence type="ECO:0000313" key="3">
    <source>
        <dbReference type="EMBL" id="CAE78062.1"/>
    </source>
</evidence>
<gene>
    <name evidence="3" type="ordered locus">Bd3247</name>
</gene>